<keyword evidence="7" id="KW-1185">Reference proteome</keyword>
<feature type="compositionally biased region" description="Basic and acidic residues" evidence="4">
    <location>
        <begin position="229"/>
        <end position="256"/>
    </location>
</feature>
<feature type="region of interest" description="Disordered" evidence="4">
    <location>
        <begin position="229"/>
        <end position="272"/>
    </location>
</feature>
<dbReference type="Pfam" id="PF00076">
    <property type="entry name" value="RRM_1"/>
    <property type="match status" value="1"/>
</dbReference>
<dbReference type="InParanoid" id="A0A1Y1U8T8"/>
<dbReference type="SUPFAM" id="SSF54928">
    <property type="entry name" value="RNA-binding domain, RBD"/>
    <property type="match status" value="2"/>
</dbReference>
<organism evidence="6 7">
    <name type="scientific">Kockovaella imperatae</name>
    <dbReference type="NCBI Taxonomy" id="4999"/>
    <lineage>
        <taxon>Eukaryota</taxon>
        <taxon>Fungi</taxon>
        <taxon>Dikarya</taxon>
        <taxon>Basidiomycota</taxon>
        <taxon>Agaricomycotina</taxon>
        <taxon>Tremellomycetes</taxon>
        <taxon>Tremellales</taxon>
        <taxon>Cuniculitremaceae</taxon>
        <taxon>Kockovaella</taxon>
    </lineage>
</organism>
<reference evidence="6 7" key="1">
    <citation type="submission" date="2017-03" db="EMBL/GenBank/DDBJ databases">
        <title>Widespread Adenine N6-methylation of Active Genes in Fungi.</title>
        <authorList>
            <consortium name="DOE Joint Genome Institute"/>
            <person name="Mondo S.J."/>
            <person name="Dannebaum R.O."/>
            <person name="Kuo R.C."/>
            <person name="Louie K.B."/>
            <person name="Bewick A.J."/>
            <person name="Labutti K."/>
            <person name="Haridas S."/>
            <person name="Kuo A."/>
            <person name="Salamov A."/>
            <person name="Ahrendt S.R."/>
            <person name="Lau R."/>
            <person name="Bowen B.P."/>
            <person name="Lipzen A."/>
            <person name="Sullivan W."/>
            <person name="Andreopoulos W.B."/>
            <person name="Clum A."/>
            <person name="Lindquist E."/>
            <person name="Daum C."/>
            <person name="Northen T.R."/>
            <person name="Ramamoorthy G."/>
            <person name="Schmitz R.J."/>
            <person name="Gryganskyi A."/>
            <person name="Culley D."/>
            <person name="Magnuson J."/>
            <person name="James T.Y."/>
            <person name="O'Malley M.A."/>
            <person name="Stajich J.E."/>
            <person name="Spatafora J.W."/>
            <person name="Visel A."/>
            <person name="Grigoriev I.V."/>
        </authorList>
    </citation>
    <scope>NUCLEOTIDE SEQUENCE [LARGE SCALE GENOMIC DNA]</scope>
    <source>
        <strain evidence="6 7">NRRL Y-17943</strain>
    </source>
</reference>
<keyword evidence="2 3" id="KW-0694">RNA-binding</keyword>
<dbReference type="Proteomes" id="UP000193218">
    <property type="component" value="Unassembled WGS sequence"/>
</dbReference>
<dbReference type="InterPro" id="IPR035979">
    <property type="entry name" value="RBD_domain_sf"/>
</dbReference>
<dbReference type="GO" id="GO:0003723">
    <property type="term" value="F:RNA binding"/>
    <property type="evidence" value="ECO:0007669"/>
    <property type="project" value="UniProtKB-UniRule"/>
</dbReference>
<dbReference type="RefSeq" id="XP_021868185.1">
    <property type="nucleotide sequence ID" value="XM_022014196.1"/>
</dbReference>
<comment type="caution">
    <text evidence="6">The sequence shown here is derived from an EMBL/GenBank/DDBJ whole genome shotgun (WGS) entry which is preliminary data.</text>
</comment>
<dbReference type="GeneID" id="33556004"/>
<dbReference type="EMBL" id="NBSH01000016">
    <property type="protein sequence ID" value="ORX33897.1"/>
    <property type="molecule type" value="Genomic_DNA"/>
</dbReference>
<sequence>MLNNAPQLLHHVSTPNIPLSHRRSIGQVRFQLPREDEEDERQEFELERLTRKSSSSLTHVSAGRNVYIHSVPADYTETSLTEYASRFGKAVQARCKPVGEPRDNVPVRQFEQREEAEAFLRALQSRGITSAFGKDDYQLEHKAREDRESSNLYINGLPLTTTEEQLKRLLAPYGTVASFKFLTDNEGIRRGPCMARLLSRPQADAAVQALNNVSIGSGRVLQVRIADSKDQKELKRDTATTKNLDSRSTIDVRMRQDSMPTSWASSRRQGLS</sequence>
<feature type="compositionally biased region" description="Polar residues" evidence="4">
    <location>
        <begin position="258"/>
        <end position="272"/>
    </location>
</feature>
<accession>A0A1Y1U8T8</accession>
<dbReference type="OrthoDB" id="271725at2759"/>
<gene>
    <name evidence="6" type="ORF">BD324DRAFT_610286</name>
</gene>
<keyword evidence="1" id="KW-0677">Repeat</keyword>
<name>A0A1Y1U8T8_9TREE</name>
<evidence type="ECO:0000256" key="1">
    <source>
        <dbReference type="ARBA" id="ARBA00022737"/>
    </source>
</evidence>
<dbReference type="InterPro" id="IPR012677">
    <property type="entry name" value="Nucleotide-bd_a/b_plait_sf"/>
</dbReference>
<evidence type="ECO:0000256" key="3">
    <source>
        <dbReference type="PROSITE-ProRule" id="PRU00176"/>
    </source>
</evidence>
<dbReference type="InterPro" id="IPR000504">
    <property type="entry name" value="RRM_dom"/>
</dbReference>
<evidence type="ECO:0000256" key="4">
    <source>
        <dbReference type="SAM" id="MobiDB-lite"/>
    </source>
</evidence>
<dbReference type="AlphaFoldDB" id="A0A1Y1U8T8"/>
<dbReference type="Gene3D" id="3.30.70.330">
    <property type="match status" value="2"/>
</dbReference>
<dbReference type="PANTHER" id="PTHR24012">
    <property type="entry name" value="RNA BINDING PROTEIN"/>
    <property type="match status" value="1"/>
</dbReference>
<evidence type="ECO:0000256" key="2">
    <source>
        <dbReference type="ARBA" id="ARBA00022884"/>
    </source>
</evidence>
<protein>
    <recommendedName>
        <fullName evidence="5">RRM domain-containing protein</fullName>
    </recommendedName>
</protein>
<feature type="domain" description="RRM" evidence="5">
    <location>
        <begin position="150"/>
        <end position="228"/>
    </location>
</feature>
<dbReference type="SMART" id="SM00360">
    <property type="entry name" value="RRM"/>
    <property type="match status" value="2"/>
</dbReference>
<dbReference type="STRING" id="4999.A0A1Y1U8T8"/>
<evidence type="ECO:0000259" key="5">
    <source>
        <dbReference type="PROSITE" id="PS50102"/>
    </source>
</evidence>
<evidence type="ECO:0000313" key="7">
    <source>
        <dbReference type="Proteomes" id="UP000193218"/>
    </source>
</evidence>
<dbReference type="PROSITE" id="PS50102">
    <property type="entry name" value="RRM"/>
    <property type="match status" value="1"/>
</dbReference>
<evidence type="ECO:0000313" key="6">
    <source>
        <dbReference type="EMBL" id="ORX33897.1"/>
    </source>
</evidence>
<proteinExistence type="predicted"/>